<name>A0ABR1KW42_9PEZI</name>
<accession>A0ABR1KW42</accession>
<feature type="compositionally biased region" description="Pro residues" evidence="1">
    <location>
        <begin position="165"/>
        <end position="178"/>
    </location>
</feature>
<proteinExistence type="predicted"/>
<dbReference type="EMBL" id="JBBPHU010000002">
    <property type="protein sequence ID" value="KAK7522387.1"/>
    <property type="molecule type" value="Genomic_DNA"/>
</dbReference>
<protein>
    <submittedName>
        <fullName evidence="2">Uncharacterized protein</fullName>
    </submittedName>
</protein>
<dbReference type="Proteomes" id="UP001363622">
    <property type="component" value="Unassembled WGS sequence"/>
</dbReference>
<sequence>MLLVACFPVTHPPPLVVLVVVRCTRSDVNKVTHVFRSHNTSVKRLNPLAPVSVRLPVPSHARRAIPAPLRRLRPDPPSALLGAPLTYVQGPARNQGIHRTAMEDRLTEPAQRRTDPALPSLSRPPRCFFFFFFFFFFSRSLLFSPSSLPAALTYPPAIFYLTSRQPPPPPPPPPPPTPCQHSRARTADRRADEHEHEHEHGAPPSHPIRQIDSSAATLSLAHSLFCGCRAKVMLSRCWQRSRTRLSI</sequence>
<comment type="caution">
    <text evidence="2">The sequence shown here is derived from an EMBL/GenBank/DDBJ whole genome shotgun (WGS) entry which is preliminary data.</text>
</comment>
<evidence type="ECO:0000256" key="1">
    <source>
        <dbReference type="SAM" id="MobiDB-lite"/>
    </source>
</evidence>
<feature type="compositionally biased region" description="Basic and acidic residues" evidence="1">
    <location>
        <begin position="185"/>
        <end position="201"/>
    </location>
</feature>
<evidence type="ECO:0000313" key="3">
    <source>
        <dbReference type="Proteomes" id="UP001363622"/>
    </source>
</evidence>
<feature type="region of interest" description="Disordered" evidence="1">
    <location>
        <begin position="163"/>
        <end position="209"/>
    </location>
</feature>
<evidence type="ECO:0000313" key="2">
    <source>
        <dbReference type="EMBL" id="KAK7522387.1"/>
    </source>
</evidence>
<reference evidence="2 3" key="1">
    <citation type="submission" date="2024-04" db="EMBL/GenBank/DDBJ databases">
        <title>Phyllosticta paracitricarpa is synonymous to the EU quarantine fungus P. citricarpa based on phylogenomic analyses.</title>
        <authorList>
            <consortium name="Lawrence Berkeley National Laboratory"/>
            <person name="Van Ingen-Buijs V.A."/>
            <person name="Van Westerhoven A.C."/>
            <person name="Haridas S."/>
            <person name="Skiadas P."/>
            <person name="Martin F."/>
            <person name="Groenewald J.Z."/>
            <person name="Crous P.W."/>
            <person name="Seidl M.F."/>
        </authorList>
    </citation>
    <scope>NUCLEOTIDE SEQUENCE [LARGE SCALE GENOMIC DNA]</scope>
    <source>
        <strain evidence="2 3">CBS 123371</strain>
    </source>
</reference>
<organism evidence="2 3">
    <name type="scientific">Phyllosticta citriasiana</name>
    <dbReference type="NCBI Taxonomy" id="595635"/>
    <lineage>
        <taxon>Eukaryota</taxon>
        <taxon>Fungi</taxon>
        <taxon>Dikarya</taxon>
        <taxon>Ascomycota</taxon>
        <taxon>Pezizomycotina</taxon>
        <taxon>Dothideomycetes</taxon>
        <taxon>Dothideomycetes incertae sedis</taxon>
        <taxon>Botryosphaeriales</taxon>
        <taxon>Phyllostictaceae</taxon>
        <taxon>Phyllosticta</taxon>
    </lineage>
</organism>
<gene>
    <name evidence="2" type="ORF">IWZ03DRAFT_117093</name>
</gene>
<keyword evidence="3" id="KW-1185">Reference proteome</keyword>